<reference evidence="1" key="1">
    <citation type="submission" date="2022-11" db="EMBL/GenBank/DDBJ databases">
        <authorList>
            <person name="Petersen C."/>
        </authorList>
    </citation>
    <scope>NUCLEOTIDE SEQUENCE</scope>
    <source>
        <strain evidence="1">IBT 20477</strain>
    </source>
</reference>
<accession>A0A9W9N4W4</accession>
<evidence type="ECO:0000313" key="2">
    <source>
        <dbReference type="Proteomes" id="UP001150942"/>
    </source>
</evidence>
<protein>
    <submittedName>
        <fullName evidence="1">Uncharacterized protein</fullName>
    </submittedName>
</protein>
<organism evidence="1 2">
    <name type="scientific">Penicillium cf. viridicatum</name>
    <dbReference type="NCBI Taxonomy" id="2972119"/>
    <lineage>
        <taxon>Eukaryota</taxon>
        <taxon>Fungi</taxon>
        <taxon>Dikarya</taxon>
        <taxon>Ascomycota</taxon>
        <taxon>Pezizomycotina</taxon>
        <taxon>Eurotiomycetes</taxon>
        <taxon>Eurotiomycetidae</taxon>
        <taxon>Eurotiales</taxon>
        <taxon>Aspergillaceae</taxon>
        <taxon>Penicillium</taxon>
    </lineage>
</organism>
<dbReference type="Proteomes" id="UP001150942">
    <property type="component" value="Unassembled WGS sequence"/>
</dbReference>
<sequence>MIPRALRDLHTYTEANNHDWAWKAATSRFFVLGLETHACPIPGEDRGGSIAKVEAVMVQVVV</sequence>
<evidence type="ECO:0000313" key="1">
    <source>
        <dbReference type="EMBL" id="KAJ5213196.1"/>
    </source>
</evidence>
<dbReference type="EMBL" id="JAPQKQ010000001">
    <property type="protein sequence ID" value="KAJ5213196.1"/>
    <property type="molecule type" value="Genomic_DNA"/>
</dbReference>
<keyword evidence="2" id="KW-1185">Reference proteome</keyword>
<reference evidence="1" key="2">
    <citation type="journal article" date="2023" name="IMA Fungus">
        <title>Comparative genomic study of the Penicillium genus elucidates a diverse pangenome and 15 lateral gene transfer events.</title>
        <authorList>
            <person name="Petersen C."/>
            <person name="Sorensen T."/>
            <person name="Nielsen M.R."/>
            <person name="Sondergaard T.E."/>
            <person name="Sorensen J.L."/>
            <person name="Fitzpatrick D.A."/>
            <person name="Frisvad J.C."/>
            <person name="Nielsen K.L."/>
        </authorList>
    </citation>
    <scope>NUCLEOTIDE SEQUENCE</scope>
    <source>
        <strain evidence="1">IBT 20477</strain>
    </source>
</reference>
<name>A0A9W9N4W4_9EURO</name>
<dbReference type="AlphaFoldDB" id="A0A9W9N4W4"/>
<gene>
    <name evidence="1" type="ORF">N7449_000365</name>
</gene>
<proteinExistence type="predicted"/>
<comment type="caution">
    <text evidence="1">The sequence shown here is derived from an EMBL/GenBank/DDBJ whole genome shotgun (WGS) entry which is preliminary data.</text>
</comment>